<gene>
    <name evidence="2" type="ORF">B0X70_16805</name>
</gene>
<dbReference type="EMBL" id="CP020335">
    <property type="protein sequence ID" value="QXF34635.1"/>
    <property type="molecule type" value="Genomic_DNA"/>
</dbReference>
<feature type="domain" description="Lysozyme inhibitor LprI-like N-terminal" evidence="1">
    <location>
        <begin position="75"/>
        <end position="154"/>
    </location>
</feature>
<proteinExistence type="predicted"/>
<reference evidence="2 3" key="1">
    <citation type="submission" date="2017-03" db="EMBL/GenBank/DDBJ databases">
        <title>Genome comparison of Photorhabdus luminescens strain 0813-124 phase variants.</title>
        <authorList>
            <person name="Chien C.-C."/>
            <person name="Chen W.-J."/>
            <person name="Shih M.-C."/>
            <person name="Hsieh F.-C."/>
        </authorList>
    </citation>
    <scope>NUCLEOTIDE SEQUENCE [LARGE SCALE GENOMIC DNA]</scope>
    <source>
        <strain evidence="2 3">0813-124 phase II</strain>
    </source>
</reference>
<sequence length="161" mass="18663">MSGIRCSAILESYLYPVEKFSCKSGYFGPGVGNNDNRTWFFIIDRDTLLTNWFDLTIIKMNRLPQKPTPVASFNCKNAQSKTERAICQNFDLAAWDNSVNKTWILTKELQQSIGDRDNLRNLHAEQVEWLKNRNKCGSDERCLTKIMKIRIEQLMSMNTSE</sequence>
<name>A0ABX8LVT4_9GAMM</name>
<dbReference type="Pfam" id="PF07007">
    <property type="entry name" value="LprI"/>
    <property type="match status" value="1"/>
</dbReference>
<dbReference type="PANTHER" id="PTHR37549">
    <property type="entry name" value="LIPOPROTEIN LPRI"/>
    <property type="match status" value="1"/>
</dbReference>
<protein>
    <recommendedName>
        <fullName evidence="1">Lysozyme inhibitor LprI-like N-terminal domain-containing protein</fullName>
    </recommendedName>
</protein>
<accession>A0ABX8LVT4</accession>
<evidence type="ECO:0000259" key="1">
    <source>
        <dbReference type="Pfam" id="PF07007"/>
    </source>
</evidence>
<dbReference type="RefSeq" id="WP_217469872.1">
    <property type="nucleotide sequence ID" value="NZ_CP020335.1"/>
</dbReference>
<organism evidence="2 3">
    <name type="scientific">Photorhabdus akhurstii</name>
    <dbReference type="NCBI Taxonomy" id="171438"/>
    <lineage>
        <taxon>Bacteria</taxon>
        <taxon>Pseudomonadati</taxon>
        <taxon>Pseudomonadota</taxon>
        <taxon>Gammaproteobacteria</taxon>
        <taxon>Enterobacterales</taxon>
        <taxon>Morganellaceae</taxon>
        <taxon>Photorhabdus</taxon>
    </lineage>
</organism>
<keyword evidence="3" id="KW-1185">Reference proteome</keyword>
<evidence type="ECO:0000313" key="2">
    <source>
        <dbReference type="EMBL" id="QXF34635.1"/>
    </source>
</evidence>
<dbReference type="InterPro" id="IPR009739">
    <property type="entry name" value="LprI-like_N"/>
</dbReference>
<evidence type="ECO:0000313" key="3">
    <source>
        <dbReference type="Proteomes" id="UP000693715"/>
    </source>
</evidence>
<dbReference type="InterPro" id="IPR052755">
    <property type="entry name" value="Lysozyme_Inhibitor_LprI"/>
</dbReference>
<dbReference type="Proteomes" id="UP000693715">
    <property type="component" value="Chromosome"/>
</dbReference>
<dbReference type="PANTHER" id="PTHR37549:SF1">
    <property type="entry name" value="LIPOPROTEIN LPRI"/>
    <property type="match status" value="1"/>
</dbReference>